<evidence type="ECO:0000256" key="1">
    <source>
        <dbReference type="SAM" id="MobiDB-lite"/>
    </source>
</evidence>
<evidence type="ECO:0000313" key="2">
    <source>
        <dbReference type="EMBL" id="DAD21793.1"/>
    </source>
</evidence>
<gene>
    <name evidence="2" type="ORF">HUJ06_023256</name>
</gene>
<protein>
    <submittedName>
        <fullName evidence="2">Uncharacterized protein</fullName>
    </submittedName>
</protein>
<organism evidence="2 3">
    <name type="scientific">Nelumbo nucifera</name>
    <name type="common">Sacred lotus</name>
    <dbReference type="NCBI Taxonomy" id="4432"/>
    <lineage>
        <taxon>Eukaryota</taxon>
        <taxon>Viridiplantae</taxon>
        <taxon>Streptophyta</taxon>
        <taxon>Embryophyta</taxon>
        <taxon>Tracheophyta</taxon>
        <taxon>Spermatophyta</taxon>
        <taxon>Magnoliopsida</taxon>
        <taxon>Proteales</taxon>
        <taxon>Nelumbonaceae</taxon>
        <taxon>Nelumbo</taxon>
    </lineage>
</organism>
<dbReference type="AlphaFoldDB" id="A0A822XQ40"/>
<reference evidence="2 3" key="1">
    <citation type="journal article" date="2020" name="Mol. Biol. Evol.">
        <title>Distinct Expression and Methylation Patterns for Genes with Different Fates following a Single Whole-Genome Duplication in Flowering Plants.</title>
        <authorList>
            <person name="Shi T."/>
            <person name="Rahmani R.S."/>
            <person name="Gugger P.F."/>
            <person name="Wang M."/>
            <person name="Li H."/>
            <person name="Zhang Y."/>
            <person name="Li Z."/>
            <person name="Wang Q."/>
            <person name="Van de Peer Y."/>
            <person name="Marchal K."/>
            <person name="Chen J."/>
        </authorList>
    </citation>
    <scope>NUCLEOTIDE SEQUENCE [LARGE SCALE GENOMIC DNA]</scope>
    <source>
        <tissue evidence="2">Leaf</tissue>
    </source>
</reference>
<feature type="compositionally biased region" description="Polar residues" evidence="1">
    <location>
        <begin position="15"/>
        <end position="24"/>
    </location>
</feature>
<keyword evidence="3" id="KW-1185">Reference proteome</keyword>
<feature type="compositionally biased region" description="Polar residues" evidence="1">
    <location>
        <begin position="59"/>
        <end position="72"/>
    </location>
</feature>
<name>A0A822XQ40_NELNU</name>
<sequence length="94" mass="10148">MLMNLQVFGGDDSNTESPSGTSLKQHGDSQESIKDSNSEHNEQQGTLTNGKENPMNEMDGSSNLPANESHQSMGEILSSMDPGLVVLHLDLNYV</sequence>
<accession>A0A822XQ40</accession>
<dbReference type="EMBL" id="DUZY01000001">
    <property type="protein sequence ID" value="DAD21793.1"/>
    <property type="molecule type" value="Genomic_DNA"/>
</dbReference>
<feature type="compositionally biased region" description="Basic and acidic residues" evidence="1">
    <location>
        <begin position="25"/>
        <end position="42"/>
    </location>
</feature>
<evidence type="ECO:0000313" key="3">
    <source>
        <dbReference type="Proteomes" id="UP000607653"/>
    </source>
</evidence>
<feature type="region of interest" description="Disordered" evidence="1">
    <location>
        <begin position="1"/>
        <end position="81"/>
    </location>
</feature>
<comment type="caution">
    <text evidence="2">The sequence shown here is derived from an EMBL/GenBank/DDBJ whole genome shotgun (WGS) entry which is preliminary data.</text>
</comment>
<dbReference type="Proteomes" id="UP000607653">
    <property type="component" value="Unassembled WGS sequence"/>
</dbReference>
<proteinExistence type="predicted"/>